<accession>V6LT44</accession>
<reference evidence="2" key="2">
    <citation type="submission" date="2020-12" db="EMBL/GenBank/DDBJ databases">
        <title>New Spironucleus salmonicida genome in near-complete chromosomes.</title>
        <authorList>
            <person name="Xu F."/>
            <person name="Kurt Z."/>
            <person name="Jimenez-Gonzalez A."/>
            <person name="Astvaldsson A."/>
            <person name="Andersson J.O."/>
            <person name="Svard S.G."/>
        </authorList>
    </citation>
    <scope>NUCLEOTIDE SEQUENCE</scope>
    <source>
        <strain evidence="2">ATCC 50377</strain>
    </source>
</reference>
<sequence length="523" mass="61448">MKPLIIIPGIFGNILRNEHQAVWAVDRTYQIMKWKKLLINYLGGYIDKEFKFNSWTGAHIVPEVGIKAIDRLMHSKLAKWLGVTQLDYFDILIKKLLKMGYVEGKSLFIYTYDFRQTLLSEQQLDRFDQYLQDIPKSPIILAHSMGGLVVKYYQHLRPNWYKQFQKVISVCVPFDGINGLGLLVPTAGYDFNNKFLEDATRMIWAQSGMTAALLPSPDNSKITQCVYIKKIKYKQPKYKQTENIGLWLKVQIVNNDPNSALLQILQYIKKHPESVQYDIQYWISRFKSRFPTRIKIPYILPCRHLSYHHSLHVTDSEFFKPIIHDNLVFIKDELWEWEQFIMWGPSEKYKYPEFRNQITPNLNIITSTYNKFMNDCYINKSNNVPWIAKQYSLLDLYDNLTPEKTIESLVFGINKELYDAHYFARKKEISYPLDYIHKSIICTGIPTPVSCYYSQPIYDYQEIMNRIPIPIYGDGDGSVTATSQSADDVPNTQYYISQNTMHKDGVRNSQCIEQIQEWLQELQ</sequence>
<dbReference type="InterPro" id="IPR003386">
    <property type="entry name" value="LACT/PDAT_acylTrfase"/>
</dbReference>
<gene>
    <name evidence="1" type="ORF">SS50377_12144</name>
    <name evidence="2" type="ORF">SS50377_26388</name>
</gene>
<reference evidence="1 2" key="1">
    <citation type="journal article" date="2014" name="PLoS Genet.">
        <title>The Genome of Spironucleus salmonicida Highlights a Fish Pathogen Adapted to Fluctuating Environments.</title>
        <authorList>
            <person name="Xu F."/>
            <person name="Jerlstrom-Hultqvist J."/>
            <person name="Einarsson E."/>
            <person name="Astvaldsson A."/>
            <person name="Svard S.G."/>
            <person name="Andersson J.O."/>
        </authorList>
    </citation>
    <scope>NUCLEOTIDE SEQUENCE</scope>
    <source>
        <strain evidence="2">ATCC 50377</strain>
    </source>
</reference>
<dbReference type="VEuPathDB" id="GiardiaDB:SS50377_26388"/>
<dbReference type="PANTHER" id="PTHR11440">
    <property type="entry name" value="LECITHIN-CHOLESTEROL ACYLTRANSFERASE-RELATED"/>
    <property type="match status" value="1"/>
</dbReference>
<keyword evidence="3" id="KW-1185">Reference proteome</keyword>
<dbReference type="EMBL" id="AUWU02000006">
    <property type="protein sequence ID" value="KAH0572179.1"/>
    <property type="molecule type" value="Genomic_DNA"/>
</dbReference>
<dbReference type="GO" id="GO:0008374">
    <property type="term" value="F:O-acyltransferase activity"/>
    <property type="evidence" value="ECO:0007669"/>
    <property type="project" value="InterPro"/>
</dbReference>
<dbReference type="Gene3D" id="3.40.50.1820">
    <property type="entry name" value="alpha/beta hydrolase"/>
    <property type="match status" value="1"/>
</dbReference>
<dbReference type="InterPro" id="IPR029058">
    <property type="entry name" value="AB_hydrolase_fold"/>
</dbReference>
<protein>
    <submittedName>
        <fullName evidence="2">Lecithin-cholesterol acyltransferase</fullName>
    </submittedName>
    <submittedName>
        <fullName evidence="1">Lecithin:cholesterol acyltransferase family protein</fullName>
    </submittedName>
</protein>
<dbReference type="Pfam" id="PF02450">
    <property type="entry name" value="LCAT"/>
    <property type="match status" value="1"/>
</dbReference>
<evidence type="ECO:0000313" key="1">
    <source>
        <dbReference type="EMBL" id="EST47745.1"/>
    </source>
</evidence>
<keyword evidence="1" id="KW-0808">Transferase</keyword>
<dbReference type="SUPFAM" id="SSF53474">
    <property type="entry name" value="alpha/beta-Hydrolases"/>
    <property type="match status" value="1"/>
</dbReference>
<evidence type="ECO:0000313" key="2">
    <source>
        <dbReference type="EMBL" id="KAH0572179.1"/>
    </source>
</evidence>
<evidence type="ECO:0000313" key="3">
    <source>
        <dbReference type="Proteomes" id="UP000018208"/>
    </source>
</evidence>
<dbReference type="AlphaFoldDB" id="V6LT44"/>
<organism evidence="1">
    <name type="scientific">Spironucleus salmonicida</name>
    <dbReference type="NCBI Taxonomy" id="348837"/>
    <lineage>
        <taxon>Eukaryota</taxon>
        <taxon>Metamonada</taxon>
        <taxon>Diplomonadida</taxon>
        <taxon>Hexamitidae</taxon>
        <taxon>Hexamitinae</taxon>
        <taxon>Spironucleus</taxon>
    </lineage>
</organism>
<dbReference type="OrthoDB" id="190846at2759"/>
<proteinExistence type="predicted"/>
<dbReference type="Proteomes" id="UP000018208">
    <property type="component" value="Unassembled WGS sequence"/>
</dbReference>
<keyword evidence="1" id="KW-0012">Acyltransferase</keyword>
<dbReference type="GO" id="GO:0006629">
    <property type="term" value="P:lipid metabolic process"/>
    <property type="evidence" value="ECO:0007669"/>
    <property type="project" value="InterPro"/>
</dbReference>
<dbReference type="EMBL" id="KI546035">
    <property type="protein sequence ID" value="EST47745.1"/>
    <property type="molecule type" value="Genomic_DNA"/>
</dbReference>
<name>V6LT44_9EUKA</name>